<feature type="compositionally biased region" description="Low complexity" evidence="1">
    <location>
        <begin position="192"/>
        <end position="206"/>
    </location>
</feature>
<feature type="region of interest" description="Disordered" evidence="1">
    <location>
        <begin position="245"/>
        <end position="462"/>
    </location>
</feature>
<feature type="compositionally biased region" description="Low complexity" evidence="1">
    <location>
        <begin position="246"/>
        <end position="266"/>
    </location>
</feature>
<feature type="compositionally biased region" description="Low complexity" evidence="1">
    <location>
        <begin position="347"/>
        <end position="358"/>
    </location>
</feature>
<feature type="compositionally biased region" description="Polar residues" evidence="1">
    <location>
        <begin position="361"/>
        <end position="373"/>
    </location>
</feature>
<gene>
    <name evidence="2" type="ORF">SAMN05216246_10699</name>
</gene>
<organism evidence="2 3">
    <name type="scientific">Actinomyces denticolens</name>
    <dbReference type="NCBI Taxonomy" id="52767"/>
    <lineage>
        <taxon>Bacteria</taxon>
        <taxon>Bacillati</taxon>
        <taxon>Actinomycetota</taxon>
        <taxon>Actinomycetes</taxon>
        <taxon>Actinomycetales</taxon>
        <taxon>Actinomycetaceae</taxon>
        <taxon>Actinomyces</taxon>
    </lineage>
</organism>
<accession>A0ABY1IAI1</accession>
<feature type="compositionally biased region" description="Low complexity" evidence="1">
    <location>
        <begin position="511"/>
        <end position="521"/>
    </location>
</feature>
<dbReference type="EMBL" id="FQYL01000006">
    <property type="protein sequence ID" value="SHI87935.1"/>
    <property type="molecule type" value="Genomic_DNA"/>
</dbReference>
<name>A0ABY1IAI1_9ACTO</name>
<feature type="compositionally biased region" description="Low complexity" evidence="1">
    <location>
        <begin position="159"/>
        <end position="177"/>
    </location>
</feature>
<feature type="compositionally biased region" description="Low complexity" evidence="1">
    <location>
        <begin position="301"/>
        <end position="323"/>
    </location>
</feature>
<evidence type="ECO:0000256" key="1">
    <source>
        <dbReference type="SAM" id="MobiDB-lite"/>
    </source>
</evidence>
<sequence>MQKMTPDLLGMAFTHPVIQAEVDSAGVITINGQEVTPVDGQAPAVTCISAAVWLVGTQYGDGVLAPMHVRVGQDSRWYVLKGDITGAILRGPNDTNFSPIDPLDAMAFASDDQWEALGADAHRTWTSAGAPAPVDIDPDEALAVSGPPSIPGAMGPGAVGATEPAGGGAAPAADPGPVYWLPPEQQAPPSPQVASAPQATSAPQIPDTRGYPTASSASSAYGSYGVMPAPRPAAPLAPPVPPASPAIPAASSAAPAPWPAPALRSPGAPSPVDPASAERAELAEQAEAEPVGLAPDPVGSVPAPVEPVLEAAEAPEAVIAPDPLDGPPSVRPIPDTRPISVPRRWSPEPAAETPAPAEGQWTASPEPTAQRSPSPEPAPPHGSALHQDDSVNPARPDSQVQEPAQAAPAAEPFAPAPAASPRDWNQPMSGAGPSAPSYQYTSQALPSSGDGADDEAPGRTDGHRVRRRAILLGGGVIGTAGAVALLVKVMAPSESTAGSASTTPRPSGTIALPSHSAPSPLSSKAVWEAEIKPQTSPLALSDGVAILTPGSTLDVLDVNGAPVSSQSAPADAQALVLGSMGGSAAIWAVAPTGMSWYPLTGTSLGAPTSVTPPQGATVSWVGGNPLFTLPNSSAAGVDSQGVYTVTVPSGHTATAATDSHVLVVDGNAHYSRISRAGAVGEGTLVGDGGTGAAPAYICTVTASLVAVGWNDATGGTLGLFSADDGTRLASMSGLDVTTLPASVIGFPERSIHAVGQVIMTTGDQPSMTQAALAPATCDGAYYYGQTASEQWLYAQMSDPTTTQPIDAASPAIPWGGAGDYSFVVDSDAATWKVYALLH</sequence>
<reference evidence="2 3" key="1">
    <citation type="submission" date="2016-11" db="EMBL/GenBank/DDBJ databases">
        <authorList>
            <person name="Varghese N."/>
            <person name="Submissions S."/>
        </authorList>
    </citation>
    <scope>NUCLEOTIDE SEQUENCE [LARGE SCALE GENOMIC DNA]</scope>
    <source>
        <strain evidence="2 3">PA</strain>
    </source>
</reference>
<feature type="compositionally biased region" description="Polar residues" evidence="1">
    <location>
        <begin position="436"/>
        <end position="446"/>
    </location>
</feature>
<feature type="compositionally biased region" description="Polar residues" evidence="1">
    <location>
        <begin position="494"/>
        <end position="506"/>
    </location>
</feature>
<evidence type="ECO:0000313" key="3">
    <source>
        <dbReference type="Proteomes" id="UP000184390"/>
    </source>
</evidence>
<dbReference type="Proteomes" id="UP000184390">
    <property type="component" value="Unassembled WGS sequence"/>
</dbReference>
<protein>
    <submittedName>
        <fullName evidence="2">Uncharacterized protein</fullName>
    </submittedName>
</protein>
<evidence type="ECO:0000313" key="2">
    <source>
        <dbReference type="EMBL" id="SHI87935.1"/>
    </source>
</evidence>
<dbReference type="RefSeq" id="WP_073452818.1">
    <property type="nucleotide sequence ID" value="NZ_FQYL01000006.1"/>
</dbReference>
<keyword evidence="3" id="KW-1185">Reference proteome</keyword>
<proteinExistence type="predicted"/>
<comment type="caution">
    <text evidence="2">The sequence shown here is derived from an EMBL/GenBank/DDBJ whole genome shotgun (WGS) entry which is preliminary data.</text>
</comment>
<feature type="region of interest" description="Disordered" evidence="1">
    <location>
        <begin position="128"/>
        <end position="218"/>
    </location>
</feature>
<feature type="region of interest" description="Disordered" evidence="1">
    <location>
        <begin position="494"/>
        <end position="521"/>
    </location>
</feature>
<feature type="compositionally biased region" description="Low complexity" evidence="1">
    <location>
        <begin position="403"/>
        <end position="421"/>
    </location>
</feature>